<dbReference type="InterPro" id="IPR029058">
    <property type="entry name" value="AB_hydrolase_fold"/>
</dbReference>
<sequence length="397" mass="46242">MNSLQLKITVLLLFATAQLYAQNYVLYSNDSLSLYSEEFQDSLTLNIHKPETFNFADSSTKYPITIVFDSQHKMTYPKIVHSFDLLTNEASIPATLIVGIPFNYKNRFYRTSAQKKENDSLTGLERMENFLFEELIPILKKDYKANDHITLIGHSRTAFLVNYLLTSQTARIDNAISLSGFYSETPLKDGYLENFISNDNNFKTNVQYFASTGTTIGEENYKRQYDALDTYLKTNTIAKNLKFNYTNTINANHITNYWMSVPQALLIVFDNYGQIIDDWLFVKLENKDIKTPIDEFKKDLSKLKQSLNLKANPSVTHIFSFASFYYHNKDFKNAISFLQLGLEYYPDYLDFYPFLIECYDLAKDEKNRDYYTKLYKEKINASPFLTSSEKKELLKTD</sequence>
<dbReference type="Proteomes" id="UP000216840">
    <property type="component" value="Unassembled WGS sequence"/>
</dbReference>
<dbReference type="SUPFAM" id="SSF53474">
    <property type="entry name" value="alpha/beta-Hydrolases"/>
    <property type="match status" value="1"/>
</dbReference>
<organism evidence="1 2">
    <name type="scientific">Winogradskyella aurantia</name>
    <dbReference type="NCBI Taxonomy" id="1915063"/>
    <lineage>
        <taxon>Bacteria</taxon>
        <taxon>Pseudomonadati</taxon>
        <taxon>Bacteroidota</taxon>
        <taxon>Flavobacteriia</taxon>
        <taxon>Flavobacteriales</taxon>
        <taxon>Flavobacteriaceae</taxon>
        <taxon>Winogradskyella</taxon>
    </lineage>
</organism>
<dbReference type="InterPro" id="IPR000801">
    <property type="entry name" value="Esterase-like"/>
</dbReference>
<dbReference type="Pfam" id="PF00756">
    <property type="entry name" value="Esterase"/>
    <property type="match status" value="1"/>
</dbReference>
<dbReference type="AlphaFoldDB" id="A0A265URE9"/>
<dbReference type="OrthoDB" id="9784036at2"/>
<comment type="caution">
    <text evidence="1">The sequence shown here is derived from an EMBL/GenBank/DDBJ whole genome shotgun (WGS) entry which is preliminary data.</text>
</comment>
<dbReference type="EMBL" id="NGJN01000006">
    <property type="protein sequence ID" value="OZV67657.1"/>
    <property type="molecule type" value="Genomic_DNA"/>
</dbReference>
<protein>
    <recommendedName>
        <fullName evidence="3">Esterase</fullName>
    </recommendedName>
</protein>
<proteinExistence type="predicted"/>
<accession>A0A265URE9</accession>
<name>A0A265URE9_9FLAO</name>
<keyword evidence="2" id="KW-1185">Reference proteome</keyword>
<evidence type="ECO:0008006" key="3">
    <source>
        <dbReference type="Google" id="ProtNLM"/>
    </source>
</evidence>
<evidence type="ECO:0000313" key="2">
    <source>
        <dbReference type="Proteomes" id="UP000216840"/>
    </source>
</evidence>
<dbReference type="RefSeq" id="WP_094968950.1">
    <property type="nucleotide sequence ID" value="NZ_NGJN01000006.1"/>
</dbReference>
<dbReference type="Gene3D" id="3.40.50.1820">
    <property type="entry name" value="alpha/beta hydrolase"/>
    <property type="match status" value="1"/>
</dbReference>
<gene>
    <name evidence="1" type="ORF">CA834_11975</name>
</gene>
<evidence type="ECO:0000313" key="1">
    <source>
        <dbReference type="EMBL" id="OZV67657.1"/>
    </source>
</evidence>
<reference evidence="1 2" key="1">
    <citation type="submission" date="2017-05" db="EMBL/GenBank/DDBJ databases">
        <title>The draft genome sequence of Idiomarina salinarum WNB302.</title>
        <authorList>
            <person name="Sun Y."/>
            <person name="Chen B."/>
            <person name="Du Z."/>
        </authorList>
    </citation>
    <scope>NUCLEOTIDE SEQUENCE [LARGE SCALE GENOMIC DNA]</scope>
    <source>
        <strain evidence="1 2">WNB302</strain>
    </source>
</reference>